<evidence type="ECO:0000313" key="1">
    <source>
        <dbReference type="EMBL" id="MEX0380139.1"/>
    </source>
</evidence>
<comment type="caution">
    <text evidence="1">The sequence shown here is derived from an EMBL/GenBank/DDBJ whole genome shotgun (WGS) entry which is preliminary data.</text>
</comment>
<sequence length="66" mass="7935">MWKTRKSGFVLAEALVSLILVSTAITFEYEQIRHFRQHDMRLKKAYQHVSEERITAVEAWHEYVKK</sequence>
<dbReference type="EMBL" id="JBFPER010000001">
    <property type="protein sequence ID" value="MEX0380139.1"/>
    <property type="molecule type" value="Genomic_DNA"/>
</dbReference>
<proteinExistence type="predicted"/>
<dbReference type="RefSeq" id="WP_367973561.1">
    <property type="nucleotide sequence ID" value="NZ_JBFPEQ010000001.1"/>
</dbReference>
<organism evidence="1 2">
    <name type="scientific">Leuconostoc aquikimchii</name>
    <dbReference type="NCBI Taxonomy" id="3236804"/>
    <lineage>
        <taxon>Bacteria</taxon>
        <taxon>Bacillati</taxon>
        <taxon>Bacillota</taxon>
        <taxon>Bacilli</taxon>
        <taxon>Lactobacillales</taxon>
        <taxon>Lactobacillaceae</taxon>
        <taxon>Leuconostoc</taxon>
    </lineage>
</organism>
<accession>A0ABV3S110</accession>
<dbReference type="Proteomes" id="UP001556617">
    <property type="component" value="Unassembled WGS sequence"/>
</dbReference>
<name>A0ABV3S110_9LACO</name>
<protein>
    <submittedName>
        <fullName evidence="1">Uncharacterized protein</fullName>
    </submittedName>
</protein>
<evidence type="ECO:0000313" key="2">
    <source>
        <dbReference type="Proteomes" id="UP001556617"/>
    </source>
</evidence>
<keyword evidence="2" id="KW-1185">Reference proteome</keyword>
<reference evidence="1 2" key="1">
    <citation type="submission" date="2024-07" db="EMBL/GenBank/DDBJ databases">
        <authorList>
            <person name="Yun M."/>
        </authorList>
    </citation>
    <scope>NUCLEOTIDE SEQUENCE [LARGE SCALE GENOMIC DNA]</scope>
    <source>
        <strain evidence="1 2">MS01</strain>
    </source>
</reference>
<gene>
    <name evidence="1" type="ORF">AB3K24_02065</name>
</gene>